<dbReference type="GO" id="GO:0003677">
    <property type="term" value="F:DNA binding"/>
    <property type="evidence" value="ECO:0007669"/>
    <property type="project" value="UniProtKB-UniRule"/>
</dbReference>
<dbReference type="GO" id="GO:0015074">
    <property type="term" value="P:DNA integration"/>
    <property type="evidence" value="ECO:0007669"/>
    <property type="project" value="UniProtKB-KW"/>
</dbReference>
<organism evidence="9 10">
    <name type="scientific">Desulforamulus ferrireducens</name>
    <dbReference type="NCBI Taxonomy" id="1833852"/>
    <lineage>
        <taxon>Bacteria</taxon>
        <taxon>Bacillati</taxon>
        <taxon>Bacillota</taxon>
        <taxon>Clostridia</taxon>
        <taxon>Eubacteriales</taxon>
        <taxon>Peptococcaceae</taxon>
        <taxon>Desulforamulus</taxon>
    </lineage>
</organism>
<dbReference type="AlphaFoldDB" id="A0A1S6IY46"/>
<dbReference type="OrthoDB" id="9785687at2"/>
<dbReference type="PROSITE" id="PS51898">
    <property type="entry name" value="TYR_RECOMBINASE"/>
    <property type="match status" value="1"/>
</dbReference>
<dbReference type="Proteomes" id="UP000189464">
    <property type="component" value="Chromosome"/>
</dbReference>
<dbReference type="PROSITE" id="PS51900">
    <property type="entry name" value="CB"/>
    <property type="match status" value="1"/>
</dbReference>
<dbReference type="InterPro" id="IPR011010">
    <property type="entry name" value="DNA_brk_join_enz"/>
</dbReference>
<dbReference type="InterPro" id="IPR044068">
    <property type="entry name" value="CB"/>
</dbReference>
<sequence length="506" mass="58368">MIAGHLREKNGYYHIILNWKDGDGKRRSKSISTGLPVKGNKKKAEAMLLEARKTFKPEDIASGKNTPYHVFLDRWLKDKMNDFDEETYAVYSHNARVFIGPYFKSLNLQLHEIRTSTLEAYYNHEKTKNHASKKTILQIHEIITLSLNYAIELGWIESNPAKGINPATDEVSVLFVDFLLEWLEMMRTRVRETTYASYNSGIRQSIIPYFMDKKLTQTDIEENPKYLQDFYQHELSKGLSPNSVLRRHANIRKALQHAFHLGLIKSNPADRIERPKKQDYTASYYTDEELAKLFKAAKGDPLELPIVLAAYYGLRRSEIIGLRWDAIDFNPDDPKITIQFTVTEVNFGDGQGNVIIEKEGTKSKASKRTLPLVKPIADLLLQKKKDIENNRRLCGSCYNDKYLDFVHVNEIGERMKPNYISQHFALLLEKHGLRKIRFHDLRHSCASLLYANGVSLKQIQEWLGHSDISTTANIYTHLDYNSKIATANAILPVLFDQQESTDELER</sequence>
<dbReference type="Pfam" id="PF14659">
    <property type="entry name" value="Phage_int_SAM_3"/>
    <property type="match status" value="2"/>
</dbReference>
<dbReference type="Gene3D" id="1.10.443.10">
    <property type="entry name" value="Intergrase catalytic core"/>
    <property type="match status" value="1"/>
</dbReference>
<gene>
    <name evidence="9" type="ORF">B0537_11785</name>
</gene>
<dbReference type="InterPro" id="IPR002104">
    <property type="entry name" value="Integrase_catalytic"/>
</dbReference>
<comment type="similarity">
    <text evidence="2">Belongs to the 'phage' integrase family.</text>
</comment>
<dbReference type="RefSeq" id="WP_077714748.1">
    <property type="nucleotide sequence ID" value="NZ_CP019698.1"/>
</dbReference>
<keyword evidence="3" id="KW-0229">DNA integration</keyword>
<dbReference type="Gene3D" id="1.10.150.130">
    <property type="match status" value="2"/>
</dbReference>
<keyword evidence="4 6" id="KW-0238">DNA-binding</keyword>
<name>A0A1S6IY46_9FIRM</name>
<evidence type="ECO:0000313" key="9">
    <source>
        <dbReference type="EMBL" id="AQS59698.1"/>
    </source>
</evidence>
<dbReference type="PANTHER" id="PTHR30349">
    <property type="entry name" value="PHAGE INTEGRASE-RELATED"/>
    <property type="match status" value="1"/>
</dbReference>
<comment type="function">
    <text evidence="1">Site-specific tyrosine recombinase, which acts by catalyzing the cutting and rejoining of the recombining DNA molecules.</text>
</comment>
<evidence type="ECO:0000256" key="5">
    <source>
        <dbReference type="ARBA" id="ARBA00023172"/>
    </source>
</evidence>
<dbReference type="EMBL" id="CP019698">
    <property type="protein sequence ID" value="AQS59698.1"/>
    <property type="molecule type" value="Genomic_DNA"/>
</dbReference>
<protein>
    <submittedName>
        <fullName evidence="9">Site-specific integrase</fullName>
    </submittedName>
</protein>
<dbReference type="InterPro" id="IPR013762">
    <property type="entry name" value="Integrase-like_cat_sf"/>
</dbReference>
<dbReference type="InterPro" id="IPR004107">
    <property type="entry name" value="Integrase_SAM-like_N"/>
</dbReference>
<keyword evidence="10" id="KW-1185">Reference proteome</keyword>
<proteinExistence type="inferred from homology"/>
<evidence type="ECO:0000259" key="7">
    <source>
        <dbReference type="PROSITE" id="PS51898"/>
    </source>
</evidence>
<dbReference type="InterPro" id="IPR050090">
    <property type="entry name" value="Tyrosine_recombinase_XerCD"/>
</dbReference>
<dbReference type="CDD" id="cd01189">
    <property type="entry name" value="INT_ICEBs1_C_like"/>
    <property type="match status" value="1"/>
</dbReference>
<dbReference type="Pfam" id="PF00589">
    <property type="entry name" value="Phage_integrase"/>
    <property type="match status" value="1"/>
</dbReference>
<dbReference type="KEGG" id="dfg:B0537_11785"/>
<evidence type="ECO:0000256" key="3">
    <source>
        <dbReference type="ARBA" id="ARBA00022908"/>
    </source>
</evidence>
<evidence type="ECO:0000256" key="6">
    <source>
        <dbReference type="PROSITE-ProRule" id="PRU01248"/>
    </source>
</evidence>
<accession>A0A1S6IY46</accession>
<keyword evidence="5" id="KW-0233">DNA recombination</keyword>
<evidence type="ECO:0000259" key="8">
    <source>
        <dbReference type="PROSITE" id="PS51900"/>
    </source>
</evidence>
<reference evidence="9 10" key="1">
    <citation type="journal article" date="2016" name="Int. J. Syst. Evol. Microbiol.">
        <title>Desulfotomaculum ferrireducens sp. nov., a moderately thermophilic sulfate-reducing and dissimilatory Fe(III)-reducing bacterium isolated from compost.</title>
        <authorList>
            <person name="Yang G."/>
            <person name="Guo J."/>
            <person name="Zhuang L."/>
            <person name="Yuan Y."/>
            <person name="Zhou S."/>
        </authorList>
    </citation>
    <scope>NUCLEOTIDE SEQUENCE [LARGE SCALE GENOMIC DNA]</scope>
    <source>
        <strain evidence="9 10">GSS09</strain>
    </source>
</reference>
<dbReference type="STRING" id="1833852.B0537_11785"/>
<dbReference type="PANTHER" id="PTHR30349:SF41">
    <property type="entry name" value="INTEGRASE_RECOMBINASE PROTEIN MJ0367-RELATED"/>
    <property type="match status" value="1"/>
</dbReference>
<evidence type="ECO:0000256" key="4">
    <source>
        <dbReference type="ARBA" id="ARBA00023125"/>
    </source>
</evidence>
<dbReference type="SUPFAM" id="SSF56349">
    <property type="entry name" value="DNA breaking-rejoining enzymes"/>
    <property type="match status" value="2"/>
</dbReference>
<feature type="domain" description="Tyr recombinase" evidence="7">
    <location>
        <begin position="280"/>
        <end position="488"/>
    </location>
</feature>
<evidence type="ECO:0000256" key="2">
    <source>
        <dbReference type="ARBA" id="ARBA00008857"/>
    </source>
</evidence>
<evidence type="ECO:0000256" key="1">
    <source>
        <dbReference type="ARBA" id="ARBA00003283"/>
    </source>
</evidence>
<dbReference type="GO" id="GO:0006310">
    <property type="term" value="P:DNA recombination"/>
    <property type="evidence" value="ECO:0007669"/>
    <property type="project" value="UniProtKB-KW"/>
</dbReference>
<feature type="domain" description="Core-binding (CB)" evidence="8">
    <location>
        <begin position="173"/>
        <end position="259"/>
    </location>
</feature>
<evidence type="ECO:0000313" key="10">
    <source>
        <dbReference type="Proteomes" id="UP000189464"/>
    </source>
</evidence>
<dbReference type="InterPro" id="IPR010998">
    <property type="entry name" value="Integrase_recombinase_N"/>
</dbReference>